<reference evidence="10 11" key="1">
    <citation type="submission" date="2014-06" db="EMBL/GenBank/DDBJ databases">
        <title>The Genome of the Aflatoxigenic Filamentous Fungus Aspergillus nomius.</title>
        <authorList>
            <person name="Moore M.G."/>
            <person name="Shannon B.M."/>
            <person name="Brian M.M."/>
        </authorList>
    </citation>
    <scope>NUCLEOTIDE SEQUENCE [LARGE SCALE GENOMIC DNA]</scope>
    <source>
        <strain evidence="10 11">NRRL 13137</strain>
    </source>
</reference>
<dbReference type="AlphaFoldDB" id="A0A0L1JGI7"/>
<dbReference type="Pfam" id="PF04082">
    <property type="entry name" value="Fungal_trans"/>
    <property type="match status" value="1"/>
</dbReference>
<evidence type="ECO:0000256" key="1">
    <source>
        <dbReference type="ARBA" id="ARBA00004123"/>
    </source>
</evidence>
<keyword evidence="5" id="KW-0238">DNA-binding</keyword>
<dbReference type="InterPro" id="IPR001138">
    <property type="entry name" value="Zn2Cys6_DnaBD"/>
</dbReference>
<dbReference type="EMBL" id="JNOM01000013">
    <property type="protein sequence ID" value="KNG90478.1"/>
    <property type="molecule type" value="Genomic_DNA"/>
</dbReference>
<sequence length="697" mass="78643">MPIREYPQLTFGTTPGLGSKDMEKTLSPTKKQRGGTRKACNECKQQKLRCDIVQTPADACSRCKGLQIECKVEPSFTRVSKRRRNAEMEREIAGLRRRLATNTDHHGHAVKGNVGGDVSQPAGSAIWNPAAATLNQGEIMSTSLKPQVLATPLAMYSDRSDLFQEDTMWRLEDVSLSKPRVARLFEQFFKYYHPFLPLLDPQKPPEHYLCRCPLQAWTIICVASRRAPAEPGLLGALTGPFSRLLWSTITSVPQDYAIVKALCLLCTWPLPTTSQRKDATFMLCGLMMQISMQLGLHRPVQAEEFTTFRIGHKEAVKDRLQTWVVCNIVAQNIATGYGQPPGTIYDWALEPASLQDAGYYPPEDLRTRLQIERFCDRITRSLYNSRPDAAEFIGPERLLIVQLLENELRDMELSFGRDVSRTMPLIFLSLALVKLTRIDINKIHLRAAELHLRYFIFLGSNPRPNDITKLFIATTSFLSQVLDLETSPGQLISYATNYILQMIISAAFGLMKLLKSTFRHHIDFEYGKLLFNGAISALRRISVMDHDRPVRLADVLAQMWNAGDPEQSAEEDSLQLKVRCRMSMSHVYDTVWRWRHRFRPRKDPSDAQGMFLQRLVCITLCSPTNLGIVATTADPNGSATMIPDQFDGSIDNSALICPPDFGPGGAFFNETGFAEIFDSLNWVFDELPDPFTAPQIM</sequence>
<feature type="domain" description="Zn(2)-C6 fungal-type" evidence="9">
    <location>
        <begin position="39"/>
        <end position="72"/>
    </location>
</feature>
<protein>
    <submittedName>
        <fullName evidence="10">C6 zinc finger domain protein</fullName>
    </submittedName>
</protein>
<keyword evidence="4" id="KW-0805">Transcription regulation</keyword>
<dbReference type="FunFam" id="4.10.240.10:FF:000003">
    <property type="entry name" value="C6 transcription factor (Leu3)"/>
    <property type="match status" value="1"/>
</dbReference>
<dbReference type="GeneID" id="26803063"/>
<evidence type="ECO:0000256" key="4">
    <source>
        <dbReference type="ARBA" id="ARBA00023015"/>
    </source>
</evidence>
<evidence type="ECO:0000259" key="9">
    <source>
        <dbReference type="PROSITE" id="PS50048"/>
    </source>
</evidence>
<dbReference type="SMART" id="SM00066">
    <property type="entry name" value="GAL4"/>
    <property type="match status" value="1"/>
</dbReference>
<evidence type="ECO:0000256" key="6">
    <source>
        <dbReference type="ARBA" id="ARBA00023163"/>
    </source>
</evidence>
<dbReference type="PROSITE" id="PS50048">
    <property type="entry name" value="ZN2_CY6_FUNGAL_2"/>
    <property type="match status" value="1"/>
</dbReference>
<keyword evidence="3" id="KW-0862">Zinc</keyword>
<evidence type="ECO:0000256" key="7">
    <source>
        <dbReference type="ARBA" id="ARBA00023242"/>
    </source>
</evidence>
<dbReference type="InterPro" id="IPR036864">
    <property type="entry name" value="Zn2-C6_fun-type_DNA-bd_sf"/>
</dbReference>
<dbReference type="GO" id="GO:0005634">
    <property type="term" value="C:nucleus"/>
    <property type="evidence" value="ECO:0007669"/>
    <property type="project" value="UniProtKB-SubCell"/>
</dbReference>
<feature type="region of interest" description="Disordered" evidence="8">
    <location>
        <begin position="1"/>
        <end position="35"/>
    </location>
</feature>
<dbReference type="STRING" id="1509407.A0A0L1JGI7"/>
<dbReference type="InterPro" id="IPR051089">
    <property type="entry name" value="prtT"/>
</dbReference>
<dbReference type="CDD" id="cd00067">
    <property type="entry name" value="GAL4"/>
    <property type="match status" value="1"/>
</dbReference>
<dbReference type="GO" id="GO:0000981">
    <property type="term" value="F:DNA-binding transcription factor activity, RNA polymerase II-specific"/>
    <property type="evidence" value="ECO:0007669"/>
    <property type="project" value="InterPro"/>
</dbReference>
<keyword evidence="2" id="KW-0479">Metal-binding</keyword>
<dbReference type="PANTHER" id="PTHR31845:SF21">
    <property type="entry name" value="REGULATORY PROTEIN LEU3"/>
    <property type="match status" value="1"/>
</dbReference>
<evidence type="ECO:0000256" key="8">
    <source>
        <dbReference type="SAM" id="MobiDB-lite"/>
    </source>
</evidence>
<proteinExistence type="predicted"/>
<keyword evidence="7" id="KW-0539">Nucleus</keyword>
<dbReference type="CDD" id="cd12148">
    <property type="entry name" value="fungal_TF_MHR"/>
    <property type="match status" value="1"/>
</dbReference>
<name>A0A0L1JGI7_ASPN3</name>
<dbReference type="GO" id="GO:0001216">
    <property type="term" value="F:DNA-binding transcription activator activity"/>
    <property type="evidence" value="ECO:0007669"/>
    <property type="project" value="UniProtKB-ARBA"/>
</dbReference>
<dbReference type="InterPro" id="IPR007219">
    <property type="entry name" value="XnlR_reg_dom"/>
</dbReference>
<dbReference type="Gene3D" id="4.10.240.10">
    <property type="entry name" value="Zn(2)-C6 fungal-type DNA-binding domain"/>
    <property type="match status" value="1"/>
</dbReference>
<evidence type="ECO:0000313" key="11">
    <source>
        <dbReference type="Proteomes" id="UP000037505"/>
    </source>
</evidence>
<comment type="subcellular location">
    <subcellularLocation>
        <location evidence="1">Nucleus</location>
    </subcellularLocation>
</comment>
<dbReference type="OrthoDB" id="2341546at2759"/>
<evidence type="ECO:0000256" key="5">
    <source>
        <dbReference type="ARBA" id="ARBA00023125"/>
    </source>
</evidence>
<dbReference type="SUPFAM" id="SSF57701">
    <property type="entry name" value="Zn2/Cys6 DNA-binding domain"/>
    <property type="match status" value="1"/>
</dbReference>
<dbReference type="Proteomes" id="UP000037505">
    <property type="component" value="Unassembled WGS sequence"/>
</dbReference>
<dbReference type="RefSeq" id="XP_015411401.1">
    <property type="nucleotide sequence ID" value="XM_015546516.1"/>
</dbReference>
<keyword evidence="11" id="KW-1185">Reference proteome</keyword>
<dbReference type="GO" id="GO:0008270">
    <property type="term" value="F:zinc ion binding"/>
    <property type="evidence" value="ECO:0007669"/>
    <property type="project" value="InterPro"/>
</dbReference>
<gene>
    <name evidence="10" type="ORF">ANOM_001259</name>
</gene>
<keyword evidence="6" id="KW-0804">Transcription</keyword>
<evidence type="ECO:0000313" key="10">
    <source>
        <dbReference type="EMBL" id="KNG90478.1"/>
    </source>
</evidence>
<comment type="caution">
    <text evidence="10">The sequence shown here is derived from an EMBL/GenBank/DDBJ whole genome shotgun (WGS) entry which is preliminary data.</text>
</comment>
<evidence type="ECO:0000256" key="2">
    <source>
        <dbReference type="ARBA" id="ARBA00022723"/>
    </source>
</evidence>
<dbReference type="GO" id="GO:0006351">
    <property type="term" value="P:DNA-templated transcription"/>
    <property type="evidence" value="ECO:0007669"/>
    <property type="project" value="InterPro"/>
</dbReference>
<dbReference type="PANTHER" id="PTHR31845">
    <property type="entry name" value="FINGER DOMAIN PROTEIN, PUTATIVE-RELATED"/>
    <property type="match status" value="1"/>
</dbReference>
<organism evidence="10 11">
    <name type="scientific">Aspergillus nomiae NRRL (strain ATCC 15546 / NRRL 13137 / CBS 260.88 / M93)</name>
    <dbReference type="NCBI Taxonomy" id="1509407"/>
    <lineage>
        <taxon>Eukaryota</taxon>
        <taxon>Fungi</taxon>
        <taxon>Dikarya</taxon>
        <taxon>Ascomycota</taxon>
        <taxon>Pezizomycotina</taxon>
        <taxon>Eurotiomycetes</taxon>
        <taxon>Eurotiomycetidae</taxon>
        <taxon>Eurotiales</taxon>
        <taxon>Aspergillaceae</taxon>
        <taxon>Aspergillus</taxon>
        <taxon>Aspergillus subgen. Circumdati</taxon>
    </lineage>
</organism>
<dbReference type="GO" id="GO:0000976">
    <property type="term" value="F:transcription cis-regulatory region binding"/>
    <property type="evidence" value="ECO:0007669"/>
    <property type="project" value="TreeGrafter"/>
</dbReference>
<dbReference type="Pfam" id="PF00172">
    <property type="entry name" value="Zn_clus"/>
    <property type="match status" value="1"/>
</dbReference>
<dbReference type="PROSITE" id="PS00463">
    <property type="entry name" value="ZN2_CY6_FUNGAL_1"/>
    <property type="match status" value="1"/>
</dbReference>
<evidence type="ECO:0000256" key="3">
    <source>
        <dbReference type="ARBA" id="ARBA00022833"/>
    </source>
</evidence>
<accession>A0A0L1JGI7</accession>